<keyword evidence="2" id="KW-1185">Reference proteome</keyword>
<dbReference type="CDD" id="cd02947">
    <property type="entry name" value="TRX_family"/>
    <property type="match status" value="1"/>
</dbReference>
<evidence type="ECO:0000313" key="2">
    <source>
        <dbReference type="Proteomes" id="UP000257457"/>
    </source>
</evidence>
<dbReference type="Proteomes" id="UP000257457">
    <property type="component" value="Segment"/>
</dbReference>
<name>A0A345BP45_9CAUD</name>
<proteinExistence type="predicted"/>
<dbReference type="GeneID" id="65114721"/>
<sequence length="89" mass="10436">MNKVLIITTENCEACRCIRNIIEDVKQEHPTFTISSYDFTETPEFIKSQVIFTDFPTVVFLNDKNVIKYHFKGTMSKKKVLQLINDINF</sequence>
<protein>
    <submittedName>
        <fullName evidence="1">TRX family protein</fullName>
    </submittedName>
</protein>
<dbReference type="InterPro" id="IPR036249">
    <property type="entry name" value="Thioredoxin-like_sf"/>
</dbReference>
<dbReference type="EMBL" id="MH552500">
    <property type="protein sequence ID" value="AXF52216.1"/>
    <property type="molecule type" value="Genomic_DNA"/>
</dbReference>
<reference evidence="1 2" key="1">
    <citation type="submission" date="2018-06" db="EMBL/GenBank/DDBJ databases">
        <title>Uncovering a Universe of Circular DNA Viruses in Animal Metagenomes.</title>
        <authorList>
            <person name="Tisza M."/>
            <person name="Buck C."/>
            <person name="Pastrana D."/>
            <person name="Welch N."/>
            <person name="Peretti A."/>
        </authorList>
    </citation>
    <scope>NUCLEOTIDE SEQUENCE [LARGE SCALE GENOMIC DNA]</scope>
    <source>
        <strain evidence="1">Ctcc615</strain>
    </source>
</reference>
<dbReference type="RefSeq" id="YP_010097059.1">
    <property type="nucleotide sequence ID" value="NC_055756.1"/>
</dbReference>
<accession>A0A345BP45</accession>
<dbReference type="SUPFAM" id="SSF52833">
    <property type="entry name" value="Thioredoxin-like"/>
    <property type="match status" value="1"/>
</dbReference>
<dbReference type="Gene3D" id="3.40.30.10">
    <property type="entry name" value="Glutaredoxin"/>
    <property type="match status" value="1"/>
</dbReference>
<organism evidence="1 2">
    <name type="scientific">crAssphage sp. isolate ctcc615</name>
    <dbReference type="NCBI Taxonomy" id="2989853"/>
    <lineage>
        <taxon>Viruses</taxon>
        <taxon>Duplodnaviria</taxon>
        <taxon>Heunggongvirae</taxon>
        <taxon>Uroviricota</taxon>
        <taxon>Caudoviricetes</taxon>
        <taxon>Crassvirales</taxon>
        <taxon>Intestiviridae</taxon>
        <taxon>Obtuvirinae</taxon>
        <taxon>Wotdevirus</taxon>
        <taxon>Wotdevirus murinus</taxon>
    </lineage>
</organism>
<evidence type="ECO:0000313" key="1">
    <source>
        <dbReference type="EMBL" id="AXF52216.1"/>
    </source>
</evidence>